<dbReference type="Proteomes" id="UP000052976">
    <property type="component" value="Unassembled WGS sequence"/>
</dbReference>
<name>A0A091F3H7_CORBR</name>
<feature type="non-terminal residue" evidence="1">
    <location>
        <position position="1"/>
    </location>
</feature>
<evidence type="ECO:0000313" key="2">
    <source>
        <dbReference type="Proteomes" id="UP000052976"/>
    </source>
</evidence>
<accession>A0A091F3H7</accession>
<keyword evidence="2" id="KW-1185">Reference proteome</keyword>
<proteinExistence type="predicted"/>
<reference evidence="1 2" key="1">
    <citation type="submission" date="2014-04" db="EMBL/GenBank/DDBJ databases">
        <title>Genome evolution of avian class.</title>
        <authorList>
            <person name="Zhang G."/>
            <person name="Li C."/>
        </authorList>
    </citation>
    <scope>NUCLEOTIDE SEQUENCE [LARGE SCALE GENOMIC DNA]</scope>
    <source>
        <strain evidence="1">BGI_N302</strain>
    </source>
</reference>
<organism evidence="1 2">
    <name type="scientific">Corvus brachyrhynchos</name>
    <name type="common">American crow</name>
    <dbReference type="NCBI Taxonomy" id="85066"/>
    <lineage>
        <taxon>Eukaryota</taxon>
        <taxon>Metazoa</taxon>
        <taxon>Chordata</taxon>
        <taxon>Craniata</taxon>
        <taxon>Vertebrata</taxon>
        <taxon>Euteleostomi</taxon>
        <taxon>Archelosauria</taxon>
        <taxon>Archosauria</taxon>
        <taxon>Dinosauria</taxon>
        <taxon>Saurischia</taxon>
        <taxon>Theropoda</taxon>
        <taxon>Coelurosauria</taxon>
        <taxon>Aves</taxon>
        <taxon>Neognathae</taxon>
        <taxon>Neoaves</taxon>
        <taxon>Telluraves</taxon>
        <taxon>Australaves</taxon>
        <taxon>Passeriformes</taxon>
        <taxon>Corvoidea</taxon>
        <taxon>Corvidae</taxon>
        <taxon>Corvus</taxon>
    </lineage>
</organism>
<protein>
    <submittedName>
        <fullName evidence="1">Uncharacterized protein</fullName>
    </submittedName>
</protein>
<gene>
    <name evidence="1" type="ORF">N302_05606</name>
</gene>
<evidence type="ECO:0000313" key="1">
    <source>
        <dbReference type="EMBL" id="KFO64698.1"/>
    </source>
</evidence>
<dbReference type="EMBL" id="KK719666">
    <property type="protein sequence ID" value="KFO64698.1"/>
    <property type="molecule type" value="Genomic_DNA"/>
</dbReference>
<feature type="non-terminal residue" evidence="1">
    <location>
        <position position="53"/>
    </location>
</feature>
<dbReference type="AlphaFoldDB" id="A0A091F3H7"/>
<sequence length="53" mass="6009">VHFTRSFTYFQPSIVYSQALVGATDKADMTVCTPARKAEKNYPKITIIRAQFP</sequence>